<dbReference type="Pfam" id="PF00117">
    <property type="entry name" value="GATase"/>
    <property type="match status" value="1"/>
</dbReference>
<dbReference type="GO" id="GO:0005737">
    <property type="term" value="C:cytoplasm"/>
    <property type="evidence" value="ECO:0007669"/>
    <property type="project" value="UniProtKB-SubCell"/>
</dbReference>
<keyword evidence="6 12" id="KW-0378">Hydrolase</keyword>
<dbReference type="EMBL" id="JACRSS010000006">
    <property type="protein sequence ID" value="MBC8539353.1"/>
    <property type="molecule type" value="Genomic_DNA"/>
</dbReference>
<evidence type="ECO:0000256" key="7">
    <source>
        <dbReference type="ARBA" id="ARBA00022962"/>
    </source>
</evidence>
<evidence type="ECO:0000256" key="10">
    <source>
        <dbReference type="ARBA" id="ARBA00047838"/>
    </source>
</evidence>
<comment type="pathway">
    <text evidence="2 12">Amino-acid biosynthesis; L-histidine biosynthesis; L-histidine from 5-phospho-alpha-D-ribose 1-diphosphate: step 5/9.</text>
</comment>
<evidence type="ECO:0000256" key="5">
    <source>
        <dbReference type="ARBA" id="ARBA00022605"/>
    </source>
</evidence>
<evidence type="ECO:0000256" key="11">
    <source>
        <dbReference type="ARBA" id="ARBA00049534"/>
    </source>
</evidence>
<accession>A0A926DJT2</accession>
<keyword evidence="7 12" id="KW-0315">Glutamine amidotransferase</keyword>
<evidence type="ECO:0000256" key="8">
    <source>
        <dbReference type="ARBA" id="ARBA00023102"/>
    </source>
</evidence>
<dbReference type="CDD" id="cd01748">
    <property type="entry name" value="GATase1_IGP_Synthase"/>
    <property type="match status" value="1"/>
</dbReference>
<organism evidence="15 16">
    <name type="scientific">Guopingia tenuis</name>
    <dbReference type="NCBI Taxonomy" id="2763656"/>
    <lineage>
        <taxon>Bacteria</taxon>
        <taxon>Bacillati</taxon>
        <taxon>Bacillota</taxon>
        <taxon>Clostridia</taxon>
        <taxon>Christensenellales</taxon>
        <taxon>Christensenellaceae</taxon>
        <taxon>Guopingia</taxon>
    </lineage>
</organism>
<evidence type="ECO:0000313" key="15">
    <source>
        <dbReference type="EMBL" id="MBC8539353.1"/>
    </source>
</evidence>
<keyword evidence="16" id="KW-1185">Reference proteome</keyword>
<dbReference type="HAMAP" id="MF_00278">
    <property type="entry name" value="HisH"/>
    <property type="match status" value="1"/>
</dbReference>
<comment type="catalytic activity">
    <reaction evidence="11 12">
        <text>L-glutamine + H2O = L-glutamate + NH4(+)</text>
        <dbReference type="Rhea" id="RHEA:15889"/>
        <dbReference type="ChEBI" id="CHEBI:15377"/>
        <dbReference type="ChEBI" id="CHEBI:28938"/>
        <dbReference type="ChEBI" id="CHEBI:29985"/>
        <dbReference type="ChEBI" id="CHEBI:58359"/>
        <dbReference type="EC" id="3.5.1.2"/>
    </reaction>
</comment>
<feature type="active site" evidence="12 13">
    <location>
        <position position="181"/>
    </location>
</feature>
<reference evidence="15" key="1">
    <citation type="submission" date="2020-08" db="EMBL/GenBank/DDBJ databases">
        <title>Genome public.</title>
        <authorList>
            <person name="Liu C."/>
            <person name="Sun Q."/>
        </authorList>
    </citation>
    <scope>NUCLEOTIDE SEQUENCE</scope>
    <source>
        <strain evidence="15">NSJ-63</strain>
    </source>
</reference>
<dbReference type="NCBIfam" id="TIGR01855">
    <property type="entry name" value="IMP_synth_hisH"/>
    <property type="match status" value="1"/>
</dbReference>
<dbReference type="PANTHER" id="PTHR42701:SF1">
    <property type="entry name" value="IMIDAZOLE GLYCEROL PHOSPHATE SYNTHASE SUBUNIT HISH"/>
    <property type="match status" value="1"/>
</dbReference>
<protein>
    <recommendedName>
        <fullName evidence="12">Imidazole glycerol phosphate synthase subunit HisH</fullName>
        <ecNumber evidence="12">4.3.2.10</ecNumber>
    </recommendedName>
    <alternativeName>
        <fullName evidence="12">IGP synthase glutaminase subunit</fullName>
        <ecNumber evidence="12">3.5.1.2</ecNumber>
    </alternativeName>
    <alternativeName>
        <fullName evidence="12">IGP synthase subunit HisH</fullName>
    </alternativeName>
    <alternativeName>
        <fullName evidence="12">ImGP synthase subunit HisH</fullName>
        <shortName evidence="12">IGPS subunit HisH</shortName>
    </alternativeName>
</protein>
<dbReference type="PIRSF" id="PIRSF000495">
    <property type="entry name" value="Amidotransf_hisH"/>
    <property type="match status" value="1"/>
</dbReference>
<dbReference type="GO" id="GO:0004359">
    <property type="term" value="F:glutaminase activity"/>
    <property type="evidence" value="ECO:0007669"/>
    <property type="project" value="UniProtKB-EC"/>
</dbReference>
<evidence type="ECO:0000313" key="16">
    <source>
        <dbReference type="Proteomes" id="UP000617951"/>
    </source>
</evidence>
<comment type="function">
    <text evidence="12">IGPS catalyzes the conversion of PRFAR and glutamine to IGP, AICAR and glutamate. The HisH subunit catalyzes the hydrolysis of glutamine to glutamate and ammonia as part of the synthesis of IGP and AICAR. The resulting ammonia molecule is channeled to the active site of HisF.</text>
</comment>
<sequence>MIAIIDYGMGNLRSVQKACEYVGYDARITADKQTIRDASHVILPGVGAARDALQNLRERGLFDEAIRAAESGKPFLGICLGMQLLFDRSLENGEHECLGLVPGEVVPFRVNGLRVPHMGWNSLQIRNNPLFSREESETYVYFVHSYHAQGVEEGDIIATCEYGYPFTAAVRRGNVFGTQFHPEKSGDAGIAMIKNFGGLRL</sequence>
<keyword evidence="8 12" id="KW-0368">Histidine biosynthesis</keyword>
<dbReference type="Gene3D" id="3.40.50.880">
    <property type="match status" value="1"/>
</dbReference>
<dbReference type="PROSITE" id="PS51274">
    <property type="entry name" value="GATASE_COBBQ"/>
    <property type="match status" value="1"/>
</dbReference>
<evidence type="ECO:0000259" key="14">
    <source>
        <dbReference type="Pfam" id="PF00117"/>
    </source>
</evidence>
<gene>
    <name evidence="12 15" type="primary">hisH</name>
    <name evidence="15" type="ORF">H8693_10485</name>
</gene>
<dbReference type="InterPro" id="IPR029062">
    <property type="entry name" value="Class_I_gatase-like"/>
</dbReference>
<dbReference type="GO" id="GO:0000107">
    <property type="term" value="F:imidazoleglycerol-phosphate synthase activity"/>
    <property type="evidence" value="ECO:0007669"/>
    <property type="project" value="UniProtKB-UniRule"/>
</dbReference>
<dbReference type="FunFam" id="3.40.50.880:FF:000009">
    <property type="entry name" value="Imidazole glycerol phosphate synthase subunit HisH"/>
    <property type="match status" value="1"/>
</dbReference>
<dbReference type="Proteomes" id="UP000617951">
    <property type="component" value="Unassembled WGS sequence"/>
</dbReference>
<feature type="domain" description="Glutamine amidotransferase" evidence="14">
    <location>
        <begin position="5"/>
        <end position="196"/>
    </location>
</feature>
<keyword evidence="9 12" id="KW-0456">Lyase</keyword>
<keyword evidence="5 12" id="KW-0028">Amino-acid biosynthesis</keyword>
<evidence type="ECO:0000256" key="4">
    <source>
        <dbReference type="ARBA" id="ARBA00022490"/>
    </source>
</evidence>
<feature type="active site" evidence="12 13">
    <location>
        <position position="183"/>
    </location>
</feature>
<comment type="subcellular location">
    <subcellularLocation>
        <location evidence="1 12">Cytoplasm</location>
    </subcellularLocation>
</comment>
<comment type="subunit">
    <text evidence="3 12">Heterodimer of HisH and HisF.</text>
</comment>
<evidence type="ECO:0000256" key="12">
    <source>
        <dbReference type="HAMAP-Rule" id="MF_00278"/>
    </source>
</evidence>
<proteinExistence type="inferred from homology"/>
<dbReference type="InterPro" id="IPR017926">
    <property type="entry name" value="GATASE"/>
</dbReference>
<dbReference type="EC" id="4.3.2.10" evidence="12"/>
<evidence type="ECO:0000256" key="1">
    <source>
        <dbReference type="ARBA" id="ARBA00004496"/>
    </source>
</evidence>
<keyword evidence="4 12" id="KW-0963">Cytoplasm</keyword>
<dbReference type="EC" id="3.5.1.2" evidence="12"/>
<comment type="catalytic activity">
    <reaction evidence="10 12">
        <text>5-[(5-phospho-1-deoxy-D-ribulos-1-ylimino)methylamino]-1-(5-phospho-beta-D-ribosyl)imidazole-4-carboxamide + L-glutamine = D-erythro-1-(imidazol-4-yl)glycerol 3-phosphate + 5-amino-1-(5-phospho-beta-D-ribosyl)imidazole-4-carboxamide + L-glutamate + H(+)</text>
        <dbReference type="Rhea" id="RHEA:24793"/>
        <dbReference type="ChEBI" id="CHEBI:15378"/>
        <dbReference type="ChEBI" id="CHEBI:29985"/>
        <dbReference type="ChEBI" id="CHEBI:58278"/>
        <dbReference type="ChEBI" id="CHEBI:58359"/>
        <dbReference type="ChEBI" id="CHEBI:58475"/>
        <dbReference type="ChEBI" id="CHEBI:58525"/>
        <dbReference type="EC" id="4.3.2.10"/>
    </reaction>
</comment>
<evidence type="ECO:0000256" key="6">
    <source>
        <dbReference type="ARBA" id="ARBA00022801"/>
    </source>
</evidence>
<dbReference type="AlphaFoldDB" id="A0A926DJT2"/>
<evidence type="ECO:0000256" key="9">
    <source>
        <dbReference type="ARBA" id="ARBA00023239"/>
    </source>
</evidence>
<dbReference type="RefSeq" id="WP_249280933.1">
    <property type="nucleotide sequence ID" value="NZ_JACRSS010000006.1"/>
</dbReference>
<evidence type="ECO:0000256" key="13">
    <source>
        <dbReference type="PIRSR" id="PIRSR000495-1"/>
    </source>
</evidence>
<dbReference type="InterPro" id="IPR010139">
    <property type="entry name" value="Imidazole-glycPsynth_HisH"/>
</dbReference>
<dbReference type="GO" id="GO:0000105">
    <property type="term" value="P:L-histidine biosynthetic process"/>
    <property type="evidence" value="ECO:0007669"/>
    <property type="project" value="UniProtKB-UniRule"/>
</dbReference>
<evidence type="ECO:0000256" key="3">
    <source>
        <dbReference type="ARBA" id="ARBA00011152"/>
    </source>
</evidence>
<dbReference type="PROSITE" id="PS51273">
    <property type="entry name" value="GATASE_TYPE_1"/>
    <property type="match status" value="1"/>
</dbReference>
<dbReference type="PANTHER" id="PTHR42701">
    <property type="entry name" value="IMIDAZOLE GLYCEROL PHOSPHATE SYNTHASE SUBUNIT HISH"/>
    <property type="match status" value="1"/>
</dbReference>
<comment type="caution">
    <text evidence="15">The sequence shown here is derived from an EMBL/GenBank/DDBJ whole genome shotgun (WGS) entry which is preliminary data.</text>
</comment>
<dbReference type="SUPFAM" id="SSF52317">
    <property type="entry name" value="Class I glutamine amidotransferase-like"/>
    <property type="match status" value="1"/>
</dbReference>
<name>A0A926DJT2_9FIRM</name>
<dbReference type="GO" id="GO:0016829">
    <property type="term" value="F:lyase activity"/>
    <property type="evidence" value="ECO:0007669"/>
    <property type="project" value="UniProtKB-KW"/>
</dbReference>
<evidence type="ECO:0000256" key="2">
    <source>
        <dbReference type="ARBA" id="ARBA00005091"/>
    </source>
</evidence>
<feature type="active site" description="Nucleophile" evidence="12 13">
    <location>
        <position position="79"/>
    </location>
</feature>